<proteinExistence type="predicted"/>
<reference evidence="2" key="2">
    <citation type="submission" date="2020-11" db="EMBL/GenBank/DDBJ databases">
        <authorList>
            <person name="McCartney M.A."/>
            <person name="Auch B."/>
            <person name="Kono T."/>
            <person name="Mallez S."/>
            <person name="Becker A."/>
            <person name="Gohl D.M."/>
            <person name="Silverstein K.A.T."/>
            <person name="Koren S."/>
            <person name="Bechman K.B."/>
            <person name="Herman A."/>
            <person name="Abrahante J.E."/>
            <person name="Garbe J."/>
        </authorList>
    </citation>
    <scope>NUCLEOTIDE SEQUENCE</scope>
    <source>
        <strain evidence="2">Duluth1</strain>
        <tissue evidence="2">Whole animal</tissue>
    </source>
</reference>
<protein>
    <submittedName>
        <fullName evidence="2">Uncharacterized protein</fullName>
    </submittedName>
</protein>
<name>A0A9D4CXQ0_DREPO</name>
<sequence>MANSDPEVQFNLPYKEDGHVNAGSSGAAYTDSETVSEASESDFTHRPMSLSKQPSRRRSSRDLWKAVETLQTLPLRLRQ</sequence>
<evidence type="ECO:0000256" key="1">
    <source>
        <dbReference type="SAM" id="MobiDB-lite"/>
    </source>
</evidence>
<comment type="caution">
    <text evidence="2">The sequence shown here is derived from an EMBL/GenBank/DDBJ whole genome shotgun (WGS) entry which is preliminary data.</text>
</comment>
<evidence type="ECO:0000313" key="3">
    <source>
        <dbReference type="Proteomes" id="UP000828390"/>
    </source>
</evidence>
<evidence type="ECO:0000313" key="2">
    <source>
        <dbReference type="EMBL" id="KAH3734534.1"/>
    </source>
</evidence>
<dbReference type="EMBL" id="JAIWYP010000011">
    <property type="protein sequence ID" value="KAH3734534.1"/>
    <property type="molecule type" value="Genomic_DNA"/>
</dbReference>
<organism evidence="2 3">
    <name type="scientific">Dreissena polymorpha</name>
    <name type="common">Zebra mussel</name>
    <name type="synonym">Mytilus polymorpha</name>
    <dbReference type="NCBI Taxonomy" id="45954"/>
    <lineage>
        <taxon>Eukaryota</taxon>
        <taxon>Metazoa</taxon>
        <taxon>Spiralia</taxon>
        <taxon>Lophotrochozoa</taxon>
        <taxon>Mollusca</taxon>
        <taxon>Bivalvia</taxon>
        <taxon>Autobranchia</taxon>
        <taxon>Heteroconchia</taxon>
        <taxon>Euheterodonta</taxon>
        <taxon>Imparidentia</taxon>
        <taxon>Neoheterodontei</taxon>
        <taxon>Myida</taxon>
        <taxon>Dreissenoidea</taxon>
        <taxon>Dreissenidae</taxon>
        <taxon>Dreissena</taxon>
    </lineage>
</organism>
<dbReference type="Proteomes" id="UP000828390">
    <property type="component" value="Unassembled WGS sequence"/>
</dbReference>
<keyword evidence="3" id="KW-1185">Reference proteome</keyword>
<dbReference type="AlphaFoldDB" id="A0A9D4CXQ0"/>
<reference evidence="2" key="1">
    <citation type="journal article" date="2019" name="bioRxiv">
        <title>The Genome of the Zebra Mussel, Dreissena polymorpha: A Resource for Invasive Species Research.</title>
        <authorList>
            <person name="McCartney M.A."/>
            <person name="Auch B."/>
            <person name="Kono T."/>
            <person name="Mallez S."/>
            <person name="Zhang Y."/>
            <person name="Obille A."/>
            <person name="Becker A."/>
            <person name="Abrahante J.E."/>
            <person name="Garbe J."/>
            <person name="Badalamenti J.P."/>
            <person name="Herman A."/>
            <person name="Mangelson H."/>
            <person name="Liachko I."/>
            <person name="Sullivan S."/>
            <person name="Sone E.D."/>
            <person name="Koren S."/>
            <person name="Silverstein K.A.T."/>
            <person name="Beckman K.B."/>
            <person name="Gohl D.M."/>
        </authorList>
    </citation>
    <scope>NUCLEOTIDE SEQUENCE</scope>
    <source>
        <strain evidence="2">Duluth1</strain>
        <tissue evidence="2">Whole animal</tissue>
    </source>
</reference>
<feature type="region of interest" description="Disordered" evidence="1">
    <location>
        <begin position="1"/>
        <end position="61"/>
    </location>
</feature>
<gene>
    <name evidence="2" type="ORF">DPMN_040973</name>
</gene>
<accession>A0A9D4CXQ0</accession>